<comment type="subcellular location">
    <subcellularLocation>
        <location evidence="1">Cell membrane</location>
        <topology evidence="1">Multi-pass membrane protein</topology>
    </subcellularLocation>
</comment>
<dbReference type="PANTHER" id="PTHR42643:SF24">
    <property type="entry name" value="IONOTROPIC RECEPTOR 60A"/>
    <property type="match status" value="1"/>
</dbReference>
<accession>A0A1Y3BGV3</accession>
<organism evidence="13 14">
    <name type="scientific">Euroglyphus maynei</name>
    <name type="common">Mayne's house dust mite</name>
    <dbReference type="NCBI Taxonomy" id="6958"/>
    <lineage>
        <taxon>Eukaryota</taxon>
        <taxon>Metazoa</taxon>
        <taxon>Ecdysozoa</taxon>
        <taxon>Arthropoda</taxon>
        <taxon>Chelicerata</taxon>
        <taxon>Arachnida</taxon>
        <taxon>Acari</taxon>
        <taxon>Acariformes</taxon>
        <taxon>Sarcoptiformes</taxon>
        <taxon>Astigmata</taxon>
        <taxon>Psoroptidia</taxon>
        <taxon>Analgoidea</taxon>
        <taxon>Pyroglyphidae</taxon>
        <taxon>Pyroglyphinae</taxon>
        <taxon>Euroglyphus</taxon>
    </lineage>
</organism>
<dbReference type="InterPro" id="IPR019594">
    <property type="entry name" value="Glu/Gly-bd"/>
</dbReference>
<keyword evidence="6" id="KW-0406">Ion transport</keyword>
<reference evidence="13 14" key="1">
    <citation type="submission" date="2017-03" db="EMBL/GenBank/DDBJ databases">
        <title>Genome Survey of Euroglyphus maynei.</title>
        <authorList>
            <person name="Arlian L.G."/>
            <person name="Morgan M.S."/>
            <person name="Rider S.D."/>
        </authorList>
    </citation>
    <scope>NUCLEOTIDE SEQUENCE [LARGE SCALE GENOMIC DNA]</scope>
    <source>
        <strain evidence="13">Arlian Lab</strain>
        <tissue evidence="13">Whole body</tissue>
    </source>
</reference>
<keyword evidence="5" id="KW-1133">Transmembrane helix</keyword>
<keyword evidence="7" id="KW-0472">Membrane</keyword>
<keyword evidence="10" id="KW-1071">Ligand-gated ion channel</keyword>
<keyword evidence="4" id="KW-0812">Transmembrane</keyword>
<evidence type="ECO:0000256" key="9">
    <source>
        <dbReference type="ARBA" id="ARBA00023180"/>
    </source>
</evidence>
<keyword evidence="11" id="KW-0407">Ion channel</keyword>
<dbReference type="Proteomes" id="UP000194236">
    <property type="component" value="Unassembled WGS sequence"/>
</dbReference>
<keyword evidence="3" id="KW-1003">Cell membrane</keyword>
<dbReference type="InterPro" id="IPR052192">
    <property type="entry name" value="Insect_Ionotropic_Sensory_Rcpt"/>
</dbReference>
<evidence type="ECO:0000256" key="7">
    <source>
        <dbReference type="ARBA" id="ARBA00023136"/>
    </source>
</evidence>
<evidence type="ECO:0000313" key="13">
    <source>
        <dbReference type="EMBL" id="OTF79063.1"/>
    </source>
</evidence>
<comment type="caution">
    <text evidence="13">The sequence shown here is derived from an EMBL/GenBank/DDBJ whole genome shotgun (WGS) entry which is preliminary data.</text>
</comment>
<dbReference type="GO" id="GO:0015276">
    <property type="term" value="F:ligand-gated monoatomic ion channel activity"/>
    <property type="evidence" value="ECO:0007669"/>
    <property type="project" value="InterPro"/>
</dbReference>
<evidence type="ECO:0000256" key="2">
    <source>
        <dbReference type="ARBA" id="ARBA00022448"/>
    </source>
</evidence>
<evidence type="ECO:0000256" key="10">
    <source>
        <dbReference type="ARBA" id="ARBA00023286"/>
    </source>
</evidence>
<evidence type="ECO:0000256" key="8">
    <source>
        <dbReference type="ARBA" id="ARBA00023170"/>
    </source>
</evidence>
<keyword evidence="9" id="KW-0325">Glycoprotein</keyword>
<dbReference type="OrthoDB" id="6483324at2759"/>
<evidence type="ECO:0000256" key="1">
    <source>
        <dbReference type="ARBA" id="ARBA00004651"/>
    </source>
</evidence>
<feature type="non-terminal residue" evidence="13">
    <location>
        <position position="112"/>
    </location>
</feature>
<sequence length="112" mass="13017">MVIGGFETRMWHLASEYLNFTIEWSAQSDRRFGIELENKSWSGMIGRLIDNQIDIAVGGFIITKKRYDMVDFFHPYGQEKFTFAYPPIPDTGSNIDLLIQPFHCDVYIAILF</sequence>
<dbReference type="SUPFAM" id="SSF53850">
    <property type="entry name" value="Periplasmic binding protein-like II"/>
    <property type="match status" value="1"/>
</dbReference>
<dbReference type="Pfam" id="PF10613">
    <property type="entry name" value="Lig_chan-Glu_bd"/>
    <property type="match status" value="1"/>
</dbReference>
<evidence type="ECO:0000313" key="14">
    <source>
        <dbReference type="Proteomes" id="UP000194236"/>
    </source>
</evidence>
<evidence type="ECO:0000259" key="12">
    <source>
        <dbReference type="Pfam" id="PF10613"/>
    </source>
</evidence>
<dbReference type="GO" id="GO:0005886">
    <property type="term" value="C:plasma membrane"/>
    <property type="evidence" value="ECO:0007669"/>
    <property type="project" value="UniProtKB-SubCell"/>
</dbReference>
<keyword evidence="14" id="KW-1185">Reference proteome</keyword>
<evidence type="ECO:0000256" key="6">
    <source>
        <dbReference type="ARBA" id="ARBA00023065"/>
    </source>
</evidence>
<dbReference type="PANTHER" id="PTHR42643">
    <property type="entry name" value="IONOTROPIC RECEPTOR 20A-RELATED"/>
    <property type="match status" value="1"/>
</dbReference>
<evidence type="ECO:0000256" key="3">
    <source>
        <dbReference type="ARBA" id="ARBA00022475"/>
    </source>
</evidence>
<evidence type="ECO:0000256" key="4">
    <source>
        <dbReference type="ARBA" id="ARBA00022692"/>
    </source>
</evidence>
<dbReference type="AlphaFoldDB" id="A0A1Y3BGV3"/>
<evidence type="ECO:0000256" key="5">
    <source>
        <dbReference type="ARBA" id="ARBA00022989"/>
    </source>
</evidence>
<feature type="domain" description="Ionotropic glutamate receptor L-glutamate and glycine-binding" evidence="12">
    <location>
        <begin position="5"/>
        <end position="82"/>
    </location>
</feature>
<protein>
    <recommendedName>
        <fullName evidence="12">Ionotropic glutamate receptor L-glutamate and glycine-binding domain-containing protein</fullName>
    </recommendedName>
</protein>
<dbReference type="Gene3D" id="3.40.190.10">
    <property type="entry name" value="Periplasmic binding protein-like II"/>
    <property type="match status" value="1"/>
</dbReference>
<keyword evidence="2" id="KW-0813">Transport</keyword>
<name>A0A1Y3BGV3_EURMA</name>
<dbReference type="EMBL" id="MUJZ01025035">
    <property type="protein sequence ID" value="OTF79063.1"/>
    <property type="molecule type" value="Genomic_DNA"/>
</dbReference>
<keyword evidence="8" id="KW-0675">Receptor</keyword>
<evidence type="ECO:0000256" key="11">
    <source>
        <dbReference type="ARBA" id="ARBA00023303"/>
    </source>
</evidence>
<gene>
    <name evidence="13" type="ORF">BLA29_013227</name>
</gene>
<proteinExistence type="predicted"/>